<feature type="compositionally biased region" description="Polar residues" evidence="1">
    <location>
        <begin position="56"/>
        <end position="72"/>
    </location>
</feature>
<sequence length="72" mass="7866">MAPNTDRAVTKKQSASLFLIPESYRQQETSSQDDATEGIESSSQNNSKNSQISPNAQPKTSHSSNGIQNNRQ</sequence>
<gene>
    <name evidence="2" type="ORF">CEXT_344401</name>
</gene>
<dbReference type="AlphaFoldDB" id="A0AAV4MQI5"/>
<reference evidence="2 3" key="1">
    <citation type="submission" date="2021-06" db="EMBL/GenBank/DDBJ databases">
        <title>Caerostris extrusa draft genome.</title>
        <authorList>
            <person name="Kono N."/>
            <person name="Arakawa K."/>
        </authorList>
    </citation>
    <scope>NUCLEOTIDE SEQUENCE [LARGE SCALE GENOMIC DNA]</scope>
</reference>
<evidence type="ECO:0000313" key="2">
    <source>
        <dbReference type="EMBL" id="GIX74179.1"/>
    </source>
</evidence>
<dbReference type="EMBL" id="BPLR01020040">
    <property type="protein sequence ID" value="GIX74179.1"/>
    <property type="molecule type" value="Genomic_DNA"/>
</dbReference>
<proteinExistence type="predicted"/>
<name>A0AAV4MQI5_CAEEX</name>
<protein>
    <submittedName>
        <fullName evidence="2">Uncharacterized protein</fullName>
    </submittedName>
</protein>
<evidence type="ECO:0000313" key="3">
    <source>
        <dbReference type="Proteomes" id="UP001054945"/>
    </source>
</evidence>
<dbReference type="Proteomes" id="UP001054945">
    <property type="component" value="Unassembled WGS sequence"/>
</dbReference>
<organism evidence="2 3">
    <name type="scientific">Caerostris extrusa</name>
    <name type="common">Bark spider</name>
    <name type="synonym">Caerostris bankana</name>
    <dbReference type="NCBI Taxonomy" id="172846"/>
    <lineage>
        <taxon>Eukaryota</taxon>
        <taxon>Metazoa</taxon>
        <taxon>Ecdysozoa</taxon>
        <taxon>Arthropoda</taxon>
        <taxon>Chelicerata</taxon>
        <taxon>Arachnida</taxon>
        <taxon>Araneae</taxon>
        <taxon>Araneomorphae</taxon>
        <taxon>Entelegynae</taxon>
        <taxon>Araneoidea</taxon>
        <taxon>Araneidae</taxon>
        <taxon>Caerostris</taxon>
    </lineage>
</organism>
<feature type="region of interest" description="Disordered" evidence="1">
    <location>
        <begin position="1"/>
        <end position="72"/>
    </location>
</feature>
<comment type="caution">
    <text evidence="2">The sequence shown here is derived from an EMBL/GenBank/DDBJ whole genome shotgun (WGS) entry which is preliminary data.</text>
</comment>
<keyword evidence="3" id="KW-1185">Reference proteome</keyword>
<accession>A0AAV4MQI5</accession>
<evidence type="ECO:0000256" key="1">
    <source>
        <dbReference type="SAM" id="MobiDB-lite"/>
    </source>
</evidence>
<feature type="compositionally biased region" description="Low complexity" evidence="1">
    <location>
        <begin position="41"/>
        <end position="55"/>
    </location>
</feature>
<feature type="compositionally biased region" description="Polar residues" evidence="1">
    <location>
        <begin position="24"/>
        <end position="33"/>
    </location>
</feature>